<dbReference type="EMBL" id="CP101497">
    <property type="protein sequence ID" value="UTT61843.1"/>
    <property type="molecule type" value="Genomic_DNA"/>
</dbReference>
<gene>
    <name evidence="1" type="ORF">NNL39_09165</name>
</gene>
<name>A0ABY5FUC2_9MICO</name>
<keyword evidence="2" id="KW-1185">Reference proteome</keyword>
<dbReference type="RefSeq" id="WP_255158985.1">
    <property type="nucleotide sequence ID" value="NZ_CP101497.1"/>
</dbReference>
<evidence type="ECO:0000313" key="2">
    <source>
        <dbReference type="Proteomes" id="UP001060039"/>
    </source>
</evidence>
<reference evidence="1" key="1">
    <citation type="submission" date="2022-07" db="EMBL/GenBank/DDBJ databases">
        <title>Taxonomic analysis of Microcella humidisoli nov. sp., isolated from riverside soil.</title>
        <authorList>
            <person name="Molina K.M."/>
            <person name="Kim S.B."/>
        </authorList>
    </citation>
    <scope>NUCLEOTIDE SEQUENCE</scope>
    <source>
        <strain evidence="1">MMS21-STM10</strain>
    </source>
</reference>
<accession>A0ABY5FUC2</accession>
<proteinExistence type="predicted"/>
<organism evidence="1 2">
    <name type="scientific">Microcella humidisoli</name>
    <dbReference type="NCBI Taxonomy" id="2963406"/>
    <lineage>
        <taxon>Bacteria</taxon>
        <taxon>Bacillati</taxon>
        <taxon>Actinomycetota</taxon>
        <taxon>Actinomycetes</taxon>
        <taxon>Micrococcales</taxon>
        <taxon>Microbacteriaceae</taxon>
        <taxon>Microcella</taxon>
    </lineage>
</organism>
<dbReference type="Proteomes" id="UP001060039">
    <property type="component" value="Chromosome"/>
</dbReference>
<protein>
    <submittedName>
        <fullName evidence="1">Uncharacterized protein</fullName>
    </submittedName>
</protein>
<evidence type="ECO:0000313" key="1">
    <source>
        <dbReference type="EMBL" id="UTT61843.1"/>
    </source>
</evidence>
<sequence>MDDTDQRTVMLVWTGTHYSSIGGPNDEAISGHRLYGKGLEDVVWIGEVSNSELVAMLEKQNSVHPQHDSRRFADLVHHVVLAKEQVIEVVARDLEVRRIEGSRQEAAVRALF</sequence>